<dbReference type="PANTHER" id="PTHR33021">
    <property type="entry name" value="BLUE COPPER PROTEIN"/>
    <property type="match status" value="1"/>
</dbReference>
<keyword evidence="4" id="KW-1185">Reference proteome</keyword>
<dbReference type="AlphaFoldDB" id="A0A834SQC8"/>
<feature type="domain" description="Phytocyanin" evidence="2">
    <location>
        <begin position="28"/>
        <end position="154"/>
    </location>
</feature>
<dbReference type="OrthoDB" id="688954at2759"/>
<dbReference type="InterPro" id="IPR008972">
    <property type="entry name" value="Cupredoxin"/>
</dbReference>
<protein>
    <submittedName>
        <fullName evidence="3">Cucumber peeling cupredoxin-like</fullName>
    </submittedName>
</protein>
<dbReference type="SUPFAM" id="SSF49503">
    <property type="entry name" value="Cupredoxins"/>
    <property type="match status" value="1"/>
</dbReference>
<evidence type="ECO:0000313" key="4">
    <source>
        <dbReference type="Proteomes" id="UP000634136"/>
    </source>
</evidence>
<gene>
    <name evidence="3" type="ORF">G2W53_039983</name>
</gene>
<dbReference type="InterPro" id="IPR039391">
    <property type="entry name" value="Phytocyanin-like"/>
</dbReference>
<feature type="chain" id="PRO_5032632066" evidence="1">
    <location>
        <begin position="23"/>
        <end position="217"/>
    </location>
</feature>
<dbReference type="Pfam" id="PF02298">
    <property type="entry name" value="Cu_bind_like"/>
    <property type="match status" value="1"/>
</dbReference>
<dbReference type="EMBL" id="JAAIUW010000012">
    <property type="protein sequence ID" value="KAF7807822.1"/>
    <property type="molecule type" value="Genomic_DNA"/>
</dbReference>
<name>A0A834SQC8_9FABA</name>
<dbReference type="Gene3D" id="2.60.40.420">
    <property type="entry name" value="Cupredoxins - blue copper proteins"/>
    <property type="match status" value="1"/>
</dbReference>
<dbReference type="Proteomes" id="UP000634136">
    <property type="component" value="Unassembled WGS sequence"/>
</dbReference>
<dbReference type="PANTHER" id="PTHR33021:SF213">
    <property type="entry name" value="OS12G0454600 PROTEIN"/>
    <property type="match status" value="1"/>
</dbReference>
<dbReference type="InterPro" id="IPR003245">
    <property type="entry name" value="Phytocyanin_dom"/>
</dbReference>
<proteinExistence type="predicted"/>
<dbReference type="GO" id="GO:0005886">
    <property type="term" value="C:plasma membrane"/>
    <property type="evidence" value="ECO:0007669"/>
    <property type="project" value="TreeGrafter"/>
</dbReference>
<dbReference type="GO" id="GO:0009055">
    <property type="term" value="F:electron transfer activity"/>
    <property type="evidence" value="ECO:0007669"/>
    <property type="project" value="InterPro"/>
</dbReference>
<dbReference type="FunFam" id="2.60.40.420:FF:000048">
    <property type="entry name" value="Early nodulin-like protein 18"/>
    <property type="match status" value="1"/>
</dbReference>
<evidence type="ECO:0000313" key="3">
    <source>
        <dbReference type="EMBL" id="KAF7807822.1"/>
    </source>
</evidence>
<evidence type="ECO:0000256" key="1">
    <source>
        <dbReference type="SAM" id="SignalP"/>
    </source>
</evidence>
<evidence type="ECO:0000259" key="2">
    <source>
        <dbReference type="PROSITE" id="PS51485"/>
    </source>
</evidence>
<reference evidence="3" key="1">
    <citation type="submission" date="2020-09" db="EMBL/GenBank/DDBJ databases">
        <title>Genome-Enabled Discovery of Anthraquinone Biosynthesis in Senna tora.</title>
        <authorList>
            <person name="Kang S.-H."/>
            <person name="Pandey R.P."/>
            <person name="Lee C.-M."/>
            <person name="Sim J.-S."/>
            <person name="Jeong J.-T."/>
            <person name="Choi B.-S."/>
            <person name="Jung M."/>
            <person name="Ginzburg D."/>
            <person name="Zhao K."/>
            <person name="Won S.Y."/>
            <person name="Oh T.-J."/>
            <person name="Yu Y."/>
            <person name="Kim N.-H."/>
            <person name="Lee O.R."/>
            <person name="Lee T.-H."/>
            <person name="Bashyal P."/>
            <person name="Kim T.-S."/>
            <person name="Lee W.-H."/>
            <person name="Kawkins C."/>
            <person name="Kim C.-K."/>
            <person name="Kim J.S."/>
            <person name="Ahn B.O."/>
            <person name="Rhee S.Y."/>
            <person name="Sohng J.K."/>
        </authorList>
    </citation>
    <scope>NUCLEOTIDE SEQUENCE</scope>
    <source>
        <tissue evidence="3">Leaf</tissue>
    </source>
</reference>
<feature type="signal peptide" evidence="1">
    <location>
        <begin position="1"/>
        <end position="22"/>
    </location>
</feature>
<sequence>MSPSTITAILAVFPLLISAATAATTVYTNHTVGGDAGWLFNATANTSATNYSSWAATKTFNLGDFLSKLHLLPFFNTNSNQTVIQTYNVTSYRNCTADESNNGTFVYDGDADRFGEALTIAVPLTIEGPNYYFSDGNDGIQCQRGMAFEIDIKHGLDLPPSLDHPPPPLYIEPPGPDTADSSLITMAQPPSHAAFTACANLRLVVFHALSASLLFLL</sequence>
<accession>A0A834SQC8</accession>
<dbReference type="PROSITE" id="PS51485">
    <property type="entry name" value="PHYTOCYANIN"/>
    <property type="match status" value="1"/>
</dbReference>
<keyword evidence="1" id="KW-0732">Signal</keyword>
<comment type="caution">
    <text evidence="3">The sequence shown here is derived from an EMBL/GenBank/DDBJ whole genome shotgun (WGS) entry which is preliminary data.</text>
</comment>
<organism evidence="3 4">
    <name type="scientific">Senna tora</name>
    <dbReference type="NCBI Taxonomy" id="362788"/>
    <lineage>
        <taxon>Eukaryota</taxon>
        <taxon>Viridiplantae</taxon>
        <taxon>Streptophyta</taxon>
        <taxon>Embryophyta</taxon>
        <taxon>Tracheophyta</taxon>
        <taxon>Spermatophyta</taxon>
        <taxon>Magnoliopsida</taxon>
        <taxon>eudicotyledons</taxon>
        <taxon>Gunneridae</taxon>
        <taxon>Pentapetalae</taxon>
        <taxon>rosids</taxon>
        <taxon>fabids</taxon>
        <taxon>Fabales</taxon>
        <taxon>Fabaceae</taxon>
        <taxon>Caesalpinioideae</taxon>
        <taxon>Cassia clade</taxon>
        <taxon>Senna</taxon>
    </lineage>
</organism>